<evidence type="ECO:0000256" key="1">
    <source>
        <dbReference type="SAM" id="Phobius"/>
    </source>
</evidence>
<feature type="transmembrane region" description="Helical" evidence="1">
    <location>
        <begin position="129"/>
        <end position="149"/>
    </location>
</feature>
<dbReference type="Proteomes" id="UP001595814">
    <property type="component" value="Unassembled WGS sequence"/>
</dbReference>
<keyword evidence="1" id="KW-1133">Transmembrane helix</keyword>
<evidence type="ECO:0000259" key="2">
    <source>
        <dbReference type="Pfam" id="PF02517"/>
    </source>
</evidence>
<dbReference type="EMBL" id="JBHSAW010000010">
    <property type="protein sequence ID" value="MFC4096892.1"/>
    <property type="molecule type" value="Genomic_DNA"/>
</dbReference>
<protein>
    <submittedName>
        <fullName evidence="3">CPBP family intramembrane glutamic endopeptidase</fullName>
        <ecNumber evidence="3">3.4.-.-</ecNumber>
    </submittedName>
</protein>
<dbReference type="GO" id="GO:0016787">
    <property type="term" value="F:hydrolase activity"/>
    <property type="evidence" value="ECO:0007669"/>
    <property type="project" value="UniProtKB-KW"/>
</dbReference>
<organism evidence="3 4">
    <name type="scientific">Euzebyella saccharophila</name>
    <dbReference type="NCBI Taxonomy" id="679664"/>
    <lineage>
        <taxon>Bacteria</taxon>
        <taxon>Pseudomonadati</taxon>
        <taxon>Bacteroidota</taxon>
        <taxon>Flavobacteriia</taxon>
        <taxon>Flavobacteriales</taxon>
        <taxon>Flavobacteriaceae</taxon>
        <taxon>Euzebyella</taxon>
    </lineage>
</organism>
<dbReference type="RefSeq" id="WP_192461625.1">
    <property type="nucleotide sequence ID" value="NZ_JACYFJ010000002.1"/>
</dbReference>
<dbReference type="InterPro" id="IPR003675">
    <property type="entry name" value="Rce1/LyrA-like_dom"/>
</dbReference>
<accession>A0ABV8JV73</accession>
<gene>
    <name evidence="3" type="ORF">ACFOUT_13465</name>
</gene>
<dbReference type="EC" id="3.4.-.-" evidence="3"/>
<name>A0ABV8JV73_9FLAO</name>
<proteinExistence type="predicted"/>
<feature type="transmembrane region" description="Helical" evidence="1">
    <location>
        <begin position="105"/>
        <end position="122"/>
    </location>
</feature>
<reference evidence="4" key="1">
    <citation type="journal article" date="2019" name="Int. J. Syst. Evol. Microbiol.">
        <title>The Global Catalogue of Microorganisms (GCM) 10K type strain sequencing project: providing services to taxonomists for standard genome sequencing and annotation.</title>
        <authorList>
            <consortium name="The Broad Institute Genomics Platform"/>
            <consortium name="The Broad Institute Genome Sequencing Center for Infectious Disease"/>
            <person name="Wu L."/>
            <person name="Ma J."/>
        </authorList>
    </citation>
    <scope>NUCLEOTIDE SEQUENCE [LARGE SCALE GENOMIC DNA]</scope>
    <source>
        <strain evidence="4">CECT 7477</strain>
    </source>
</reference>
<feature type="transmembrane region" description="Helical" evidence="1">
    <location>
        <begin position="66"/>
        <end position="85"/>
    </location>
</feature>
<comment type="caution">
    <text evidence="3">The sequence shown here is derived from an EMBL/GenBank/DDBJ whole genome shotgun (WGS) entry which is preliminary data.</text>
</comment>
<sequence>MLKEVWKFLNNPVYRKYPRKDLNFLLPKFVPLLGYALIFSYGFGIFNSTLQSVFNLDIGDHASEEFINGPAIYLFGMAVILAPIMEELIFRGPLVFLKESPYFKTIFYVVTLLFGFYHILNFELTTTTLLFSPLLVAPQISVGVFLGFVRVRFSLLWAIAFHSLYNFILMAPLLLFKFLEIPIK</sequence>
<keyword evidence="3" id="KW-0378">Hydrolase</keyword>
<keyword evidence="4" id="KW-1185">Reference proteome</keyword>
<feature type="transmembrane region" description="Helical" evidence="1">
    <location>
        <begin position="155"/>
        <end position="176"/>
    </location>
</feature>
<keyword evidence="1" id="KW-0812">Transmembrane</keyword>
<dbReference type="Pfam" id="PF02517">
    <property type="entry name" value="Rce1-like"/>
    <property type="match status" value="1"/>
</dbReference>
<evidence type="ECO:0000313" key="4">
    <source>
        <dbReference type="Proteomes" id="UP001595814"/>
    </source>
</evidence>
<keyword evidence="1" id="KW-0472">Membrane</keyword>
<evidence type="ECO:0000313" key="3">
    <source>
        <dbReference type="EMBL" id="MFC4096892.1"/>
    </source>
</evidence>
<feature type="domain" description="CAAX prenyl protease 2/Lysostaphin resistance protein A-like" evidence="2">
    <location>
        <begin position="72"/>
        <end position="168"/>
    </location>
</feature>
<feature type="transmembrane region" description="Helical" evidence="1">
    <location>
        <begin position="32"/>
        <end position="54"/>
    </location>
</feature>